<dbReference type="Proteomes" id="UP001164539">
    <property type="component" value="Chromosome 2"/>
</dbReference>
<dbReference type="EMBL" id="CM051395">
    <property type="protein sequence ID" value="KAJ4726786.1"/>
    <property type="molecule type" value="Genomic_DNA"/>
</dbReference>
<sequence>MGVLGYDCQFRSAHLLDSNQLLSLSLPAAKDTPRRRRQRLLRFCCGSGKFSSSNSLSQSIMLGFKNRSMVVEVFLDPNRELHNVNMKFPLNVWVRYL</sequence>
<reference evidence="1 2" key="1">
    <citation type="journal article" date="2023" name="Science">
        <title>Complex scaffold remodeling in plant triterpene biosynthesis.</title>
        <authorList>
            <person name="De La Pena R."/>
            <person name="Hodgson H."/>
            <person name="Liu J.C."/>
            <person name="Stephenson M.J."/>
            <person name="Martin A.C."/>
            <person name="Owen C."/>
            <person name="Harkess A."/>
            <person name="Leebens-Mack J."/>
            <person name="Jimenez L.E."/>
            <person name="Osbourn A."/>
            <person name="Sattely E.S."/>
        </authorList>
    </citation>
    <scope>NUCLEOTIDE SEQUENCE [LARGE SCALE GENOMIC DNA]</scope>
    <source>
        <strain evidence="2">cv. JPN11</strain>
        <tissue evidence="1">Leaf</tissue>
    </source>
</reference>
<accession>A0ACC1YSQ1</accession>
<organism evidence="1 2">
    <name type="scientific">Melia azedarach</name>
    <name type="common">Chinaberry tree</name>
    <dbReference type="NCBI Taxonomy" id="155640"/>
    <lineage>
        <taxon>Eukaryota</taxon>
        <taxon>Viridiplantae</taxon>
        <taxon>Streptophyta</taxon>
        <taxon>Embryophyta</taxon>
        <taxon>Tracheophyta</taxon>
        <taxon>Spermatophyta</taxon>
        <taxon>Magnoliopsida</taxon>
        <taxon>eudicotyledons</taxon>
        <taxon>Gunneridae</taxon>
        <taxon>Pentapetalae</taxon>
        <taxon>rosids</taxon>
        <taxon>malvids</taxon>
        <taxon>Sapindales</taxon>
        <taxon>Meliaceae</taxon>
        <taxon>Melia</taxon>
    </lineage>
</organism>
<evidence type="ECO:0000313" key="1">
    <source>
        <dbReference type="EMBL" id="KAJ4726786.1"/>
    </source>
</evidence>
<protein>
    <submittedName>
        <fullName evidence="1">Uncharacterized protein</fullName>
    </submittedName>
</protein>
<proteinExistence type="predicted"/>
<name>A0ACC1YSQ1_MELAZ</name>
<comment type="caution">
    <text evidence="1">The sequence shown here is derived from an EMBL/GenBank/DDBJ whole genome shotgun (WGS) entry which is preliminary data.</text>
</comment>
<evidence type="ECO:0000313" key="2">
    <source>
        <dbReference type="Proteomes" id="UP001164539"/>
    </source>
</evidence>
<gene>
    <name evidence="1" type="ORF">OWV82_005430</name>
</gene>
<keyword evidence="2" id="KW-1185">Reference proteome</keyword>